<feature type="domain" description="Initiator Rep protein WH1" evidence="2">
    <location>
        <begin position="21"/>
        <end position="166"/>
    </location>
</feature>
<proteinExistence type="inferred from homology"/>
<protein>
    <submittedName>
        <fullName evidence="3">Replication initiation protein</fullName>
    </submittedName>
</protein>
<dbReference type="Gene3D" id="1.10.10.10">
    <property type="entry name" value="Winged helix-like DNA-binding domain superfamily/Winged helix DNA-binding domain"/>
    <property type="match status" value="2"/>
</dbReference>
<dbReference type="InterPro" id="IPR000525">
    <property type="entry name" value="Initiator_Rep_WH1"/>
</dbReference>
<name>A0A6G4N124_STRAP</name>
<organism evidence="3">
    <name type="scientific">Streptococcus anginosus</name>
    <dbReference type="NCBI Taxonomy" id="1328"/>
    <lineage>
        <taxon>Bacteria</taxon>
        <taxon>Bacillati</taxon>
        <taxon>Bacillota</taxon>
        <taxon>Bacilli</taxon>
        <taxon>Lactobacillales</taxon>
        <taxon>Streptococcaceae</taxon>
        <taxon>Streptococcus</taxon>
        <taxon>Streptococcus anginosus group</taxon>
    </lineage>
</organism>
<evidence type="ECO:0000259" key="2">
    <source>
        <dbReference type="Pfam" id="PF01051"/>
    </source>
</evidence>
<dbReference type="GO" id="GO:0003887">
    <property type="term" value="F:DNA-directed DNA polymerase activity"/>
    <property type="evidence" value="ECO:0007669"/>
    <property type="project" value="InterPro"/>
</dbReference>
<dbReference type="SUPFAM" id="SSF46785">
    <property type="entry name" value="Winged helix' DNA-binding domain"/>
    <property type="match status" value="2"/>
</dbReference>
<dbReference type="Pfam" id="PF01051">
    <property type="entry name" value="Rep3_N"/>
    <property type="match status" value="1"/>
</dbReference>
<evidence type="ECO:0000256" key="1">
    <source>
        <dbReference type="ARBA" id="ARBA00038283"/>
    </source>
</evidence>
<sequence>MRQKKSSKVLDELLNRSEYLVVQGNDLAKALGNLKAFEHKILDYCFSYVKKDSLPAERFTLNIADLLKYLGLTSSGTNYERVVRAFKTLNENTALYLPIEEGDVKGIMMTQLFGYINYFETGVVHFEFSKYAQPYVFDLKKNYYSFYLRELANVKGKYALILLKLWEAHRYGDSRITLINGDLEEWQSWFLGEEKRLTAGKFMQNIIKRAAEELESKFNIEIVLDVHKNKRNVVGYEMEIIDNRQHIISTKDMRKSQKTLETSVSEEFLNAMKLWED</sequence>
<dbReference type="RefSeq" id="WP_164232223.1">
    <property type="nucleotide sequence ID" value="NZ_CP118047.1"/>
</dbReference>
<dbReference type="AlphaFoldDB" id="A0A6G4N124"/>
<dbReference type="GO" id="GO:0006270">
    <property type="term" value="P:DNA replication initiation"/>
    <property type="evidence" value="ECO:0007669"/>
    <property type="project" value="InterPro"/>
</dbReference>
<comment type="similarity">
    <text evidence="1">Belongs to the initiator RepB protein family.</text>
</comment>
<accession>A0A6G4N124</accession>
<dbReference type="InterPro" id="IPR036390">
    <property type="entry name" value="WH_DNA-bd_sf"/>
</dbReference>
<dbReference type="InterPro" id="IPR036388">
    <property type="entry name" value="WH-like_DNA-bd_sf"/>
</dbReference>
<dbReference type="Pfam" id="PF21205">
    <property type="entry name" value="Rep3_C"/>
    <property type="match status" value="1"/>
</dbReference>
<reference evidence="3" key="1">
    <citation type="submission" date="2020-02" db="EMBL/GenBank/DDBJ databases">
        <title>Antibiotic resistance/susceptibility profiles of lactic acid-producing cocci isolated from the human vagina, and analysis of the genetic basis of atypical resistances.</title>
        <authorList>
            <person name="Sirichoat A."/>
            <person name="Florez A.B."/>
            <person name="Vazquez L."/>
            <person name="Buppasiri P."/>
            <person name="Panya M."/>
            <person name="Lulitanond V."/>
            <person name="Mayo B."/>
        </authorList>
    </citation>
    <scope>NUCLEOTIDE SEQUENCE</scope>
    <source>
        <strain evidence="3">VA01-10AN</strain>
    </source>
</reference>
<gene>
    <name evidence="3" type="ORF">G5T13_10025</name>
</gene>
<comment type="caution">
    <text evidence="3">The sequence shown here is derived from an EMBL/GenBank/DDBJ whole genome shotgun (WGS) entry which is preliminary data.</text>
</comment>
<dbReference type="EMBL" id="JAAJBG010000027">
    <property type="protein sequence ID" value="NGG16904.1"/>
    <property type="molecule type" value="Genomic_DNA"/>
</dbReference>
<evidence type="ECO:0000313" key="3">
    <source>
        <dbReference type="EMBL" id="NGG16904.1"/>
    </source>
</evidence>